<dbReference type="InterPro" id="IPR005135">
    <property type="entry name" value="Endo/exonuclease/phosphatase"/>
</dbReference>
<keyword evidence="2" id="KW-0255">Endonuclease</keyword>
<dbReference type="InterPro" id="IPR051916">
    <property type="entry name" value="GPI-anchor_lipid_remodeler"/>
</dbReference>
<reference evidence="2 3" key="1">
    <citation type="submission" date="2024-04" db="EMBL/GenBank/DDBJ databases">
        <authorList>
            <person name="Abashina T."/>
            <person name="Shaikin A."/>
        </authorList>
    </citation>
    <scope>NUCLEOTIDE SEQUENCE [LARGE SCALE GENOMIC DNA]</scope>
    <source>
        <strain evidence="2 3">AAFK</strain>
    </source>
</reference>
<comment type="caution">
    <text evidence="2">The sequence shown here is derived from an EMBL/GenBank/DDBJ whole genome shotgun (WGS) entry which is preliminary data.</text>
</comment>
<keyword evidence="3" id="KW-1185">Reference proteome</keyword>
<dbReference type="PANTHER" id="PTHR14859">
    <property type="entry name" value="CALCOFLUOR WHITE HYPERSENSITIVE PROTEIN PRECURSOR"/>
    <property type="match status" value="1"/>
</dbReference>
<name>A0ABU9D928_9PROT</name>
<evidence type="ECO:0000313" key="3">
    <source>
        <dbReference type="Proteomes" id="UP001446205"/>
    </source>
</evidence>
<feature type="domain" description="Endonuclease/exonuclease/phosphatase" evidence="1">
    <location>
        <begin position="20"/>
        <end position="234"/>
    </location>
</feature>
<evidence type="ECO:0000313" key="2">
    <source>
        <dbReference type="EMBL" id="MEK8090037.1"/>
    </source>
</evidence>
<dbReference type="EMBL" id="JBBPCO010000009">
    <property type="protein sequence ID" value="MEK8090037.1"/>
    <property type="molecule type" value="Genomic_DNA"/>
</dbReference>
<dbReference type="SUPFAM" id="SSF56219">
    <property type="entry name" value="DNase I-like"/>
    <property type="match status" value="1"/>
</dbReference>
<protein>
    <submittedName>
        <fullName evidence="2">Endonuclease/exonuclease/phosphatase family protein</fullName>
    </submittedName>
</protein>
<keyword evidence="2" id="KW-0378">Hydrolase</keyword>
<dbReference type="Gene3D" id="3.60.10.10">
    <property type="entry name" value="Endonuclease/exonuclease/phosphatase"/>
    <property type="match status" value="1"/>
</dbReference>
<dbReference type="RefSeq" id="WP_341371094.1">
    <property type="nucleotide sequence ID" value="NZ_JBBPCO010000009.1"/>
</dbReference>
<dbReference type="InterPro" id="IPR036691">
    <property type="entry name" value="Endo/exonu/phosph_ase_sf"/>
</dbReference>
<dbReference type="GO" id="GO:0004519">
    <property type="term" value="F:endonuclease activity"/>
    <property type="evidence" value="ECO:0007669"/>
    <property type="project" value="UniProtKB-KW"/>
</dbReference>
<dbReference type="Pfam" id="PF03372">
    <property type="entry name" value="Exo_endo_phos"/>
    <property type="match status" value="1"/>
</dbReference>
<keyword evidence="2" id="KW-0540">Nuclease</keyword>
<dbReference type="Proteomes" id="UP001446205">
    <property type="component" value="Unassembled WGS sequence"/>
</dbReference>
<sequence length="260" mass="28848">MPELQTAVRGQSKFQLSIASYNIHQSIGRDGLCKPGRIAEVIRDMHVDLIGLQEVDSRPGLHRESMQMDYLAHATGMEAVAGHTISRHTGHFGNVLLTRHPILSVRQVDLSVPAREPRGLIDAELDIHGHTLRVIATHLGLGAAERRFQVQRILQVIDERPSSWLVLLGDFNEWAPWGRPLRWLNSRLGKAPNHCTFPARASCLALDKIWVQPQLALAELRPHDTPLTRIASDHLPLWARLNFDPAALVSAAPAANLAGQ</sequence>
<evidence type="ECO:0000259" key="1">
    <source>
        <dbReference type="Pfam" id="PF03372"/>
    </source>
</evidence>
<organism evidence="2 3">
    <name type="scientific">Thermithiobacillus plumbiphilus</name>
    <dbReference type="NCBI Taxonomy" id="1729899"/>
    <lineage>
        <taxon>Bacteria</taxon>
        <taxon>Pseudomonadati</taxon>
        <taxon>Pseudomonadota</taxon>
        <taxon>Acidithiobacillia</taxon>
        <taxon>Acidithiobacillales</taxon>
        <taxon>Thermithiobacillaceae</taxon>
        <taxon>Thermithiobacillus</taxon>
    </lineage>
</organism>
<accession>A0ABU9D928</accession>
<gene>
    <name evidence="2" type="ORF">WOB96_09680</name>
</gene>
<proteinExistence type="predicted"/>
<dbReference type="PANTHER" id="PTHR14859:SF15">
    <property type="entry name" value="ENDONUCLEASE_EXONUCLEASE_PHOSPHATASE DOMAIN-CONTAINING PROTEIN"/>
    <property type="match status" value="1"/>
</dbReference>